<dbReference type="PROSITE" id="PS50932">
    <property type="entry name" value="HTH_LACI_2"/>
    <property type="match status" value="1"/>
</dbReference>
<evidence type="ECO:0000313" key="7">
    <source>
        <dbReference type="Proteomes" id="UP001596011"/>
    </source>
</evidence>
<dbReference type="Pfam" id="PF13377">
    <property type="entry name" value="Peripla_BP_3"/>
    <property type="match status" value="1"/>
</dbReference>
<dbReference type="GO" id="GO:0003677">
    <property type="term" value="F:DNA binding"/>
    <property type="evidence" value="ECO:0007669"/>
    <property type="project" value="UniProtKB-KW"/>
</dbReference>
<dbReference type="SMART" id="SM00354">
    <property type="entry name" value="HTH_LACI"/>
    <property type="match status" value="1"/>
</dbReference>
<feature type="region of interest" description="Disordered" evidence="4">
    <location>
        <begin position="1"/>
        <end position="26"/>
    </location>
</feature>
<gene>
    <name evidence="6" type="ORF">ACFO6V_22020</name>
</gene>
<evidence type="ECO:0000256" key="1">
    <source>
        <dbReference type="ARBA" id="ARBA00023015"/>
    </source>
</evidence>
<dbReference type="Pfam" id="PF00356">
    <property type="entry name" value="LacI"/>
    <property type="match status" value="1"/>
</dbReference>
<protein>
    <submittedName>
        <fullName evidence="6">LacI family DNA-binding transcriptional regulator</fullName>
    </submittedName>
</protein>
<comment type="caution">
    <text evidence="6">The sequence shown here is derived from an EMBL/GenBank/DDBJ whole genome shotgun (WGS) entry which is preliminary data.</text>
</comment>
<feature type="domain" description="HTH lacI-type" evidence="5">
    <location>
        <begin position="43"/>
        <end position="97"/>
    </location>
</feature>
<dbReference type="InterPro" id="IPR028082">
    <property type="entry name" value="Peripla_BP_I"/>
</dbReference>
<dbReference type="InterPro" id="IPR010982">
    <property type="entry name" value="Lambda_DNA-bd_dom_sf"/>
</dbReference>
<evidence type="ECO:0000259" key="5">
    <source>
        <dbReference type="PROSITE" id="PS50932"/>
    </source>
</evidence>
<proteinExistence type="predicted"/>
<dbReference type="CDD" id="cd01574">
    <property type="entry name" value="PBP1_LacI"/>
    <property type="match status" value="1"/>
</dbReference>
<organism evidence="6 7">
    <name type="scientific">Promicromonospora alba</name>
    <dbReference type="NCBI Taxonomy" id="1616110"/>
    <lineage>
        <taxon>Bacteria</taxon>
        <taxon>Bacillati</taxon>
        <taxon>Actinomycetota</taxon>
        <taxon>Actinomycetes</taxon>
        <taxon>Micrococcales</taxon>
        <taxon>Promicromonosporaceae</taxon>
        <taxon>Promicromonospora</taxon>
    </lineage>
</organism>
<keyword evidence="3" id="KW-0804">Transcription</keyword>
<dbReference type="EMBL" id="JBHSFI010000007">
    <property type="protein sequence ID" value="MFC4630940.1"/>
    <property type="molecule type" value="Genomic_DNA"/>
</dbReference>
<dbReference type="Gene3D" id="1.10.260.40">
    <property type="entry name" value="lambda repressor-like DNA-binding domains"/>
    <property type="match status" value="1"/>
</dbReference>
<dbReference type="PANTHER" id="PTHR30146">
    <property type="entry name" value="LACI-RELATED TRANSCRIPTIONAL REPRESSOR"/>
    <property type="match status" value="1"/>
</dbReference>
<dbReference type="InterPro" id="IPR046335">
    <property type="entry name" value="LacI/GalR-like_sensor"/>
</dbReference>
<dbReference type="PROSITE" id="PS00356">
    <property type="entry name" value="HTH_LACI_1"/>
    <property type="match status" value="1"/>
</dbReference>
<dbReference type="SUPFAM" id="SSF47413">
    <property type="entry name" value="lambda repressor-like DNA-binding domains"/>
    <property type="match status" value="1"/>
</dbReference>
<dbReference type="Gene3D" id="3.40.50.2300">
    <property type="match status" value="2"/>
</dbReference>
<keyword evidence="1" id="KW-0805">Transcription regulation</keyword>
<keyword evidence="7" id="KW-1185">Reference proteome</keyword>
<evidence type="ECO:0000313" key="6">
    <source>
        <dbReference type="EMBL" id="MFC4630940.1"/>
    </source>
</evidence>
<evidence type="ECO:0000256" key="4">
    <source>
        <dbReference type="SAM" id="MobiDB-lite"/>
    </source>
</evidence>
<feature type="compositionally biased region" description="Basic and acidic residues" evidence="4">
    <location>
        <begin position="11"/>
        <end position="21"/>
    </location>
</feature>
<dbReference type="RefSeq" id="WP_377139427.1">
    <property type="nucleotide sequence ID" value="NZ_JBHSFI010000007.1"/>
</dbReference>
<dbReference type="PANTHER" id="PTHR30146:SF109">
    <property type="entry name" value="HTH-TYPE TRANSCRIPTIONAL REGULATOR GALS"/>
    <property type="match status" value="1"/>
</dbReference>
<sequence length="371" mass="39498">MPHGTAPLETGEARDAPRDDLSSEVTPGAGAVAASAEELGRPATIRDVAALARVSHQTVHRYLQGYEGIRPATRERVVEALEALEYRPNLTARSLTTGRSMRIGALTHELDQFGPSKIIQGAAQAARDAGYVLDILSLDMGDPEEIDQALQTVTQHDLAGVLALASTDHMAQAFGAANFRVPAFLAGEEDEFASHHPSQLTTVGFPALIDHLAELGHQRLLHVAGPTAWSAARNRARAFETAVAAHGLVSMGVVHGDWTARSGYEAISALPARLDFTAVVVANDQMALGALLALRERGVRVPEDVSITGVDDIPDAAYFSPPLTTLRVDFVAQGRRAVEHLLARIAQREPADDEALISQLVVRRSTGPAAP</sequence>
<reference evidence="7" key="1">
    <citation type="journal article" date="2019" name="Int. J. Syst. Evol. Microbiol.">
        <title>The Global Catalogue of Microorganisms (GCM) 10K type strain sequencing project: providing services to taxonomists for standard genome sequencing and annotation.</title>
        <authorList>
            <consortium name="The Broad Institute Genomics Platform"/>
            <consortium name="The Broad Institute Genome Sequencing Center for Infectious Disease"/>
            <person name="Wu L."/>
            <person name="Ma J."/>
        </authorList>
    </citation>
    <scope>NUCLEOTIDE SEQUENCE [LARGE SCALE GENOMIC DNA]</scope>
    <source>
        <strain evidence="7">CCUG 42722</strain>
    </source>
</reference>
<keyword evidence="2 6" id="KW-0238">DNA-binding</keyword>
<dbReference type="Proteomes" id="UP001596011">
    <property type="component" value="Unassembled WGS sequence"/>
</dbReference>
<dbReference type="InterPro" id="IPR000843">
    <property type="entry name" value="HTH_LacI"/>
</dbReference>
<evidence type="ECO:0000256" key="2">
    <source>
        <dbReference type="ARBA" id="ARBA00023125"/>
    </source>
</evidence>
<dbReference type="CDD" id="cd01392">
    <property type="entry name" value="HTH_LacI"/>
    <property type="match status" value="1"/>
</dbReference>
<accession>A0ABV9HNI9</accession>
<dbReference type="SUPFAM" id="SSF53822">
    <property type="entry name" value="Periplasmic binding protein-like I"/>
    <property type="match status" value="1"/>
</dbReference>
<name>A0ABV9HNI9_9MICO</name>
<evidence type="ECO:0000256" key="3">
    <source>
        <dbReference type="ARBA" id="ARBA00023163"/>
    </source>
</evidence>